<name>A0A645H9U1_9ZZZZ</name>
<reference evidence="1" key="1">
    <citation type="submission" date="2019-08" db="EMBL/GenBank/DDBJ databases">
        <authorList>
            <person name="Kucharzyk K."/>
            <person name="Murdoch R.W."/>
            <person name="Higgins S."/>
            <person name="Loffler F."/>
        </authorList>
    </citation>
    <scope>NUCLEOTIDE SEQUENCE</scope>
</reference>
<comment type="caution">
    <text evidence="1">The sequence shown here is derived from an EMBL/GenBank/DDBJ whole genome shotgun (WGS) entry which is preliminary data.</text>
</comment>
<dbReference type="AlphaFoldDB" id="A0A645H9U1"/>
<proteinExistence type="predicted"/>
<accession>A0A645H9U1</accession>
<evidence type="ECO:0000313" key="1">
    <source>
        <dbReference type="EMBL" id="MPN35142.1"/>
    </source>
</evidence>
<sequence length="80" mass="9114">MIEDKILVSSDEGQSFDKMQIALAIRNSTYEDNLSCSLLKNGVLKSCEKCSLQFFCEKLEEVAEEYITMTSTVVNTFKFK</sequence>
<protein>
    <submittedName>
        <fullName evidence="1">Uncharacterized protein</fullName>
    </submittedName>
</protein>
<gene>
    <name evidence="1" type="ORF">SDC9_182637</name>
</gene>
<dbReference type="EMBL" id="VSSQ01088540">
    <property type="protein sequence ID" value="MPN35142.1"/>
    <property type="molecule type" value="Genomic_DNA"/>
</dbReference>
<organism evidence="1">
    <name type="scientific">bioreactor metagenome</name>
    <dbReference type="NCBI Taxonomy" id="1076179"/>
    <lineage>
        <taxon>unclassified sequences</taxon>
        <taxon>metagenomes</taxon>
        <taxon>ecological metagenomes</taxon>
    </lineage>
</organism>